<reference evidence="2" key="1">
    <citation type="journal article" date="2017" name="Proc. Natl. Acad. Sci. U.S.A.">
        <title>Simulation of Deepwater Horizon oil plume reveals substrate specialization within a complex community of hydrocarbon-degraders.</title>
        <authorList>
            <person name="Hu P."/>
            <person name="Dubinsky E.A."/>
            <person name="Probst A.J."/>
            <person name="Wang J."/>
            <person name="Sieber C.M.K."/>
            <person name="Tom L.M."/>
            <person name="Gardinali P."/>
            <person name="Banfield J.F."/>
            <person name="Atlas R.M."/>
            <person name="Andersen G.L."/>
        </authorList>
    </citation>
    <scope>NUCLEOTIDE SEQUENCE [LARGE SCALE GENOMIC DNA]</scope>
</reference>
<sequence length="182" mass="20217">MNNLLKMIAILAVTIVTTQANNFSRIIKDRTHETTIKLDRSTVRCSALGYGSAELKITVPSLKWNAIFDHSNTDGRGPCVTAGRMSCSAFLQFPAITPGSLPDLSLPNNSIPDVLIDAEKPEERISVRVFLTEEFNIREEICTRTLKENVVTMVRGIEFKHQRVKSIGELPISECVKVESSL</sequence>
<gene>
    <name evidence="1" type="ORF">A9Q84_15780</name>
</gene>
<accession>A0A1Y5F9F3</accession>
<organism evidence="1 2">
    <name type="scientific">Halobacteriovorax marinus</name>
    <dbReference type="NCBI Taxonomy" id="97084"/>
    <lineage>
        <taxon>Bacteria</taxon>
        <taxon>Pseudomonadati</taxon>
        <taxon>Bdellovibrionota</taxon>
        <taxon>Bacteriovoracia</taxon>
        <taxon>Bacteriovoracales</taxon>
        <taxon>Halobacteriovoraceae</taxon>
        <taxon>Halobacteriovorax</taxon>
    </lineage>
</organism>
<dbReference type="Proteomes" id="UP000196531">
    <property type="component" value="Unassembled WGS sequence"/>
</dbReference>
<protein>
    <submittedName>
        <fullName evidence="1">Uncharacterized protein</fullName>
    </submittedName>
</protein>
<dbReference type="AlphaFoldDB" id="A0A1Y5F9F3"/>
<proteinExistence type="predicted"/>
<evidence type="ECO:0000313" key="1">
    <source>
        <dbReference type="EMBL" id="OUR95299.1"/>
    </source>
</evidence>
<comment type="caution">
    <text evidence="1">The sequence shown here is derived from an EMBL/GenBank/DDBJ whole genome shotgun (WGS) entry which is preliminary data.</text>
</comment>
<evidence type="ECO:0000313" key="2">
    <source>
        <dbReference type="Proteomes" id="UP000196531"/>
    </source>
</evidence>
<name>A0A1Y5F9F3_9BACT</name>
<dbReference type="EMBL" id="MAAO01000008">
    <property type="protein sequence ID" value="OUR95299.1"/>
    <property type="molecule type" value="Genomic_DNA"/>
</dbReference>